<accession>A0A0D8IVH3</accession>
<name>A0A0D8IVH3_9FIRM</name>
<sequence length="103" mass="11346">MYGRGICPPGARPDGQTFFIFFDRLGRAPFQVPAFFAFVRLHAGKTPANVSFARPCGETLRFPKKIRPETCFDTVKNGSASKTFTEKGLIFTGTPLIIETEVG</sequence>
<dbReference type="EMBL" id="JXXK01000033">
    <property type="protein sequence ID" value="KJF38687.1"/>
    <property type="molecule type" value="Genomic_DNA"/>
</dbReference>
<organism evidence="1 2">
    <name type="scientific">Ruthenibacterium lactatiformans</name>
    <dbReference type="NCBI Taxonomy" id="1550024"/>
    <lineage>
        <taxon>Bacteria</taxon>
        <taxon>Bacillati</taxon>
        <taxon>Bacillota</taxon>
        <taxon>Clostridia</taxon>
        <taxon>Eubacteriales</taxon>
        <taxon>Oscillospiraceae</taxon>
        <taxon>Ruthenibacterium</taxon>
    </lineage>
</organism>
<dbReference type="Proteomes" id="UP000032483">
    <property type="component" value="Unassembled WGS sequence"/>
</dbReference>
<protein>
    <submittedName>
        <fullName evidence="1">Uncharacterized protein</fullName>
    </submittedName>
</protein>
<gene>
    <name evidence="1" type="ORF">TQ39_16505</name>
</gene>
<proteinExistence type="predicted"/>
<reference evidence="1" key="1">
    <citation type="submission" date="2015-02" db="EMBL/GenBank/DDBJ databases">
        <title>A novel member of the family Ruminococcaceae isolated from human feces.</title>
        <authorList>
            <person name="Shkoporov A.N."/>
            <person name="Chaplin A.V."/>
            <person name="Motuzova O.V."/>
            <person name="Kafarskaia L.I."/>
            <person name="Khokhlova E.V."/>
            <person name="Efimov B.A."/>
        </authorList>
    </citation>
    <scope>NUCLEOTIDE SEQUENCE [LARGE SCALE GENOMIC DNA]</scope>
    <source>
        <strain evidence="1">585-1</strain>
    </source>
</reference>
<dbReference type="AlphaFoldDB" id="A0A0D8IVH3"/>
<evidence type="ECO:0000313" key="2">
    <source>
        <dbReference type="Proteomes" id="UP000032483"/>
    </source>
</evidence>
<keyword evidence="2" id="KW-1185">Reference proteome</keyword>
<evidence type="ECO:0000313" key="1">
    <source>
        <dbReference type="EMBL" id="KJF38687.1"/>
    </source>
</evidence>
<comment type="caution">
    <text evidence="1">The sequence shown here is derived from an EMBL/GenBank/DDBJ whole genome shotgun (WGS) entry which is preliminary data.</text>
</comment>